<dbReference type="HOGENOM" id="CLU_774863_0_0_1"/>
<dbReference type="Pfam" id="PF00076">
    <property type="entry name" value="RRM_1"/>
    <property type="match status" value="3"/>
</dbReference>
<evidence type="ECO:0000256" key="2">
    <source>
        <dbReference type="PROSITE-ProRule" id="PRU00176"/>
    </source>
</evidence>
<keyword evidence="6" id="KW-1185">Reference proteome</keyword>
<evidence type="ECO:0008006" key="7">
    <source>
        <dbReference type="Google" id="ProtNLM"/>
    </source>
</evidence>
<dbReference type="PaxDb" id="2903-EOD08115"/>
<dbReference type="Gene3D" id="3.30.70.330">
    <property type="match status" value="4"/>
</dbReference>
<dbReference type="OMA" id="THTNAPH"/>
<dbReference type="KEGG" id="ehx:EMIHUDRAFT_217660"/>
<evidence type="ECO:0000256" key="1">
    <source>
        <dbReference type="ARBA" id="ARBA00022884"/>
    </source>
</evidence>
<keyword evidence="1 2" id="KW-0694">RNA-binding</keyword>
<reference evidence="5" key="2">
    <citation type="submission" date="2024-10" db="UniProtKB">
        <authorList>
            <consortium name="EnsemblProtists"/>
        </authorList>
    </citation>
    <scope>IDENTIFICATION</scope>
</reference>
<feature type="domain" description="Beta/gamma crystallin 'Greek key'" evidence="4">
    <location>
        <begin position="335"/>
        <end position="358"/>
    </location>
</feature>
<dbReference type="Proteomes" id="UP000013827">
    <property type="component" value="Unassembled WGS sequence"/>
</dbReference>
<feature type="domain" description="RRM" evidence="3">
    <location>
        <begin position="211"/>
        <end position="280"/>
    </location>
</feature>
<organism evidence="5 6">
    <name type="scientific">Emiliania huxleyi (strain CCMP1516)</name>
    <dbReference type="NCBI Taxonomy" id="280463"/>
    <lineage>
        <taxon>Eukaryota</taxon>
        <taxon>Haptista</taxon>
        <taxon>Haptophyta</taxon>
        <taxon>Prymnesiophyceae</taxon>
        <taxon>Isochrysidales</taxon>
        <taxon>Noelaerhabdaceae</taxon>
        <taxon>Emiliania</taxon>
    </lineage>
</organism>
<dbReference type="InterPro" id="IPR035979">
    <property type="entry name" value="RBD_domain_sf"/>
</dbReference>
<dbReference type="GO" id="GO:1990904">
    <property type="term" value="C:ribonucleoprotein complex"/>
    <property type="evidence" value="ECO:0007669"/>
    <property type="project" value="TreeGrafter"/>
</dbReference>
<dbReference type="STRING" id="2903.R1D0H2"/>
<accession>A0A0D3IA30</accession>
<dbReference type="InterPro" id="IPR001064">
    <property type="entry name" value="Beta/gamma_crystallin"/>
</dbReference>
<dbReference type="GeneID" id="17254305"/>
<evidence type="ECO:0000259" key="4">
    <source>
        <dbReference type="PROSITE" id="PS50915"/>
    </source>
</evidence>
<feature type="domain" description="RRM" evidence="3">
    <location>
        <begin position="1"/>
        <end position="45"/>
    </location>
</feature>
<dbReference type="PANTHER" id="PTHR23003">
    <property type="entry name" value="RNA RECOGNITION MOTIF RRM DOMAIN CONTAINING PROTEIN"/>
    <property type="match status" value="1"/>
</dbReference>
<evidence type="ECO:0000313" key="6">
    <source>
        <dbReference type="Proteomes" id="UP000013827"/>
    </source>
</evidence>
<dbReference type="eggNOG" id="KOG0118">
    <property type="taxonomic scope" value="Eukaryota"/>
</dbReference>
<dbReference type="InterPro" id="IPR050374">
    <property type="entry name" value="RRT5_SRSF_SR"/>
</dbReference>
<dbReference type="RefSeq" id="XP_005760544.1">
    <property type="nucleotide sequence ID" value="XM_005760487.1"/>
</dbReference>
<dbReference type="GO" id="GO:0003729">
    <property type="term" value="F:mRNA binding"/>
    <property type="evidence" value="ECO:0007669"/>
    <property type="project" value="TreeGrafter"/>
</dbReference>
<proteinExistence type="predicted"/>
<dbReference type="EnsemblProtists" id="EOD08115">
    <property type="protein sequence ID" value="EOD08115"/>
    <property type="gene ID" value="EMIHUDRAFT_217660"/>
</dbReference>
<dbReference type="InterPro" id="IPR012677">
    <property type="entry name" value="Nucleotide-bd_a/b_plait_sf"/>
</dbReference>
<dbReference type="InterPro" id="IPR000504">
    <property type="entry name" value="RRM_dom"/>
</dbReference>
<dbReference type="PROSITE" id="PS50915">
    <property type="entry name" value="CRYSTALLIN_BETA_GAMMA"/>
    <property type="match status" value="1"/>
</dbReference>
<dbReference type="GO" id="GO:0005737">
    <property type="term" value="C:cytoplasm"/>
    <property type="evidence" value="ECO:0007669"/>
    <property type="project" value="TreeGrafter"/>
</dbReference>
<dbReference type="SMART" id="SM00360">
    <property type="entry name" value="RRM"/>
    <property type="match status" value="2"/>
</dbReference>
<reference evidence="6" key="1">
    <citation type="journal article" date="2013" name="Nature">
        <title>Pan genome of the phytoplankton Emiliania underpins its global distribution.</title>
        <authorList>
            <person name="Read B.A."/>
            <person name="Kegel J."/>
            <person name="Klute M.J."/>
            <person name="Kuo A."/>
            <person name="Lefebvre S.C."/>
            <person name="Maumus F."/>
            <person name="Mayer C."/>
            <person name="Miller J."/>
            <person name="Monier A."/>
            <person name="Salamov A."/>
            <person name="Young J."/>
            <person name="Aguilar M."/>
            <person name="Claverie J.M."/>
            <person name="Frickenhaus S."/>
            <person name="Gonzalez K."/>
            <person name="Herman E.K."/>
            <person name="Lin Y.C."/>
            <person name="Napier J."/>
            <person name="Ogata H."/>
            <person name="Sarno A.F."/>
            <person name="Shmutz J."/>
            <person name="Schroeder D."/>
            <person name="de Vargas C."/>
            <person name="Verret F."/>
            <person name="von Dassow P."/>
            <person name="Valentin K."/>
            <person name="Van de Peer Y."/>
            <person name="Wheeler G."/>
            <person name="Dacks J.B."/>
            <person name="Delwiche C.F."/>
            <person name="Dyhrman S.T."/>
            <person name="Glockner G."/>
            <person name="John U."/>
            <person name="Richards T."/>
            <person name="Worden A.Z."/>
            <person name="Zhang X."/>
            <person name="Grigoriev I.V."/>
            <person name="Allen A.E."/>
            <person name="Bidle K."/>
            <person name="Borodovsky M."/>
            <person name="Bowler C."/>
            <person name="Brownlee C."/>
            <person name="Cock J.M."/>
            <person name="Elias M."/>
            <person name="Gladyshev V.N."/>
            <person name="Groth M."/>
            <person name="Guda C."/>
            <person name="Hadaegh A."/>
            <person name="Iglesias-Rodriguez M.D."/>
            <person name="Jenkins J."/>
            <person name="Jones B.M."/>
            <person name="Lawson T."/>
            <person name="Leese F."/>
            <person name="Lindquist E."/>
            <person name="Lobanov A."/>
            <person name="Lomsadze A."/>
            <person name="Malik S.B."/>
            <person name="Marsh M.E."/>
            <person name="Mackinder L."/>
            <person name="Mock T."/>
            <person name="Mueller-Roeber B."/>
            <person name="Pagarete A."/>
            <person name="Parker M."/>
            <person name="Probert I."/>
            <person name="Quesneville H."/>
            <person name="Raines C."/>
            <person name="Rensing S.A."/>
            <person name="Riano-Pachon D.M."/>
            <person name="Richier S."/>
            <person name="Rokitta S."/>
            <person name="Shiraiwa Y."/>
            <person name="Soanes D.M."/>
            <person name="van der Giezen M."/>
            <person name="Wahlund T.M."/>
            <person name="Williams B."/>
            <person name="Wilson W."/>
            <person name="Wolfe G."/>
            <person name="Wurch L.L."/>
        </authorList>
    </citation>
    <scope>NUCLEOTIDE SEQUENCE</scope>
</reference>
<dbReference type="AlphaFoldDB" id="A0A0D3IA30"/>
<protein>
    <recommendedName>
        <fullName evidence="7">RNA-binding protein</fullName>
    </recommendedName>
</protein>
<feature type="domain" description="RRM" evidence="3">
    <location>
        <begin position="88"/>
        <end position="164"/>
    </location>
</feature>
<dbReference type="SUPFAM" id="SSF54928">
    <property type="entry name" value="RNA-binding domain, RBD"/>
    <property type="match status" value="3"/>
</dbReference>
<dbReference type="PANTHER" id="PTHR23003:SF3">
    <property type="entry name" value="FI21236P1-RELATED"/>
    <property type="match status" value="1"/>
</dbReference>
<dbReference type="GO" id="GO:0005634">
    <property type="term" value="C:nucleus"/>
    <property type="evidence" value="ECO:0007669"/>
    <property type="project" value="TreeGrafter"/>
</dbReference>
<sequence>MQHDGRSKGCGIVAFATAQEAANAIATLGETELDGRTIFVREDREEAAPRGLPAPGTRAPAPAGKFYGGGLPAPRSPALAGGAAAGGSRVYVGNLSWHTSWQSLKDHFRQAGEVVHADVMQHDGRSKGCGIVAFATAQEAANAIATLGETELDGRTIFVREDREAAAPRGLPAPGTHTNAPHMGGFNGLPPPRAVRAVGAAAAAPPGGSETRVYVGNLSWHTSWQSLKDHFRQAGEVVHADVMQHDGRSKGCGIVAFATAQEAANAIATLGETELDGRTIFELKDHFKVAGNVTHADVAQDGGGKSRGFGTLLSSARRAVAVRTVLFGSTREAAKAIQIFNESEFHGRTIEVRPDQYS</sequence>
<evidence type="ECO:0000259" key="3">
    <source>
        <dbReference type="PROSITE" id="PS50102"/>
    </source>
</evidence>
<evidence type="ECO:0000313" key="5">
    <source>
        <dbReference type="EnsemblProtists" id="EOD08115"/>
    </source>
</evidence>
<dbReference type="PROSITE" id="PS50102">
    <property type="entry name" value="RRM"/>
    <property type="match status" value="3"/>
</dbReference>
<name>A0A0D3IA30_EMIH1</name>